<dbReference type="AlphaFoldDB" id="A0A427AXD1"/>
<feature type="compositionally biased region" description="Polar residues" evidence="1">
    <location>
        <begin position="93"/>
        <end position="108"/>
    </location>
</feature>
<feature type="compositionally biased region" description="Basic residues" evidence="1">
    <location>
        <begin position="1"/>
        <end position="14"/>
    </location>
</feature>
<evidence type="ECO:0000313" key="2">
    <source>
        <dbReference type="EMBL" id="RRT80903.1"/>
    </source>
</evidence>
<feature type="region of interest" description="Disordered" evidence="1">
    <location>
        <begin position="82"/>
        <end position="128"/>
    </location>
</feature>
<proteinExistence type="predicted"/>
<feature type="region of interest" description="Disordered" evidence="1">
    <location>
        <begin position="236"/>
        <end position="255"/>
    </location>
</feature>
<evidence type="ECO:0000256" key="1">
    <source>
        <dbReference type="SAM" id="MobiDB-lite"/>
    </source>
</evidence>
<sequence>MVKYQKRRRVHKGRSREATSEAGEEMVADVSRGVGATVAIVDADKGAEGAGLDLTLVLENLVGLDHGHGKLTTRAAAEVPVPEEPIPPLTSHGPLTTTAPACGVSSSAAKRPPQRRQQPHQLSQHPTSLAKTLALRHPPAATTPETAGGGGDRAAFGRGIWSAVMTFGRLFPTSQNVTLRDTHHFLDATFAFSVDPTSYSWFVVWSASKSGLSRVQGQDATSIPVGLIMDRGPWFQGRPSDTAVSNPREHPITRT</sequence>
<feature type="region of interest" description="Disordered" evidence="1">
    <location>
        <begin position="1"/>
        <end position="25"/>
    </location>
</feature>
<comment type="caution">
    <text evidence="2">The sequence shown here is derived from an EMBL/GenBank/DDBJ whole genome shotgun (WGS) entry which is preliminary data.</text>
</comment>
<dbReference type="EMBL" id="AMZH03001034">
    <property type="protein sequence ID" value="RRT80903.1"/>
    <property type="molecule type" value="Genomic_DNA"/>
</dbReference>
<gene>
    <name evidence="2" type="ORF">B296_00007734</name>
</gene>
<dbReference type="Proteomes" id="UP000287651">
    <property type="component" value="Unassembled WGS sequence"/>
</dbReference>
<accession>A0A427AXD1</accession>
<protein>
    <submittedName>
        <fullName evidence="2">Uncharacterized protein</fullName>
    </submittedName>
</protein>
<organism evidence="2 3">
    <name type="scientific">Ensete ventricosum</name>
    <name type="common">Abyssinian banana</name>
    <name type="synonym">Musa ensete</name>
    <dbReference type="NCBI Taxonomy" id="4639"/>
    <lineage>
        <taxon>Eukaryota</taxon>
        <taxon>Viridiplantae</taxon>
        <taxon>Streptophyta</taxon>
        <taxon>Embryophyta</taxon>
        <taxon>Tracheophyta</taxon>
        <taxon>Spermatophyta</taxon>
        <taxon>Magnoliopsida</taxon>
        <taxon>Liliopsida</taxon>
        <taxon>Zingiberales</taxon>
        <taxon>Musaceae</taxon>
        <taxon>Ensete</taxon>
    </lineage>
</organism>
<evidence type="ECO:0000313" key="3">
    <source>
        <dbReference type="Proteomes" id="UP000287651"/>
    </source>
</evidence>
<name>A0A427AXD1_ENSVE</name>
<reference evidence="2 3" key="1">
    <citation type="journal article" date="2014" name="Agronomy (Basel)">
        <title>A Draft Genome Sequence for Ensete ventricosum, the Drought-Tolerant Tree Against Hunger.</title>
        <authorList>
            <person name="Harrison J."/>
            <person name="Moore K.A."/>
            <person name="Paszkiewicz K."/>
            <person name="Jones T."/>
            <person name="Grant M."/>
            <person name="Ambacheew D."/>
            <person name="Muzemil S."/>
            <person name="Studholme D.J."/>
        </authorList>
    </citation>
    <scope>NUCLEOTIDE SEQUENCE [LARGE SCALE GENOMIC DNA]</scope>
</reference>